<dbReference type="InterPro" id="IPR018511">
    <property type="entry name" value="Hemolysin-typ_Ca-bd_CS"/>
</dbReference>
<dbReference type="RefSeq" id="WP_281290419.1">
    <property type="nucleotide sequence ID" value="NZ_BIFH01000013.1"/>
</dbReference>
<dbReference type="InterPro" id="IPR001343">
    <property type="entry name" value="Hemolysn_Ca-bd"/>
</dbReference>
<comment type="subcellular location">
    <subcellularLocation>
        <location evidence="1">Secreted</location>
    </subcellularLocation>
</comment>
<feature type="signal peptide" evidence="3">
    <location>
        <begin position="1"/>
        <end position="23"/>
    </location>
</feature>
<dbReference type="InterPro" id="IPR050557">
    <property type="entry name" value="RTX_toxin/Mannuronan_C5-epim"/>
</dbReference>
<dbReference type="Pfam" id="PF00353">
    <property type="entry name" value="HemolysinCabind"/>
    <property type="match status" value="4"/>
</dbReference>
<dbReference type="PANTHER" id="PTHR38340">
    <property type="entry name" value="S-LAYER PROTEIN"/>
    <property type="match status" value="1"/>
</dbReference>
<reference evidence="4 5" key="1">
    <citation type="submission" date="2018-12" db="EMBL/GenBank/DDBJ databases">
        <title>Draft genome sequence of Embleya hyalina NBRC 13850T.</title>
        <authorList>
            <person name="Komaki H."/>
            <person name="Hosoyama A."/>
            <person name="Kimura A."/>
            <person name="Ichikawa N."/>
            <person name="Tamura T."/>
        </authorList>
    </citation>
    <scope>NUCLEOTIDE SEQUENCE [LARGE SCALE GENOMIC DNA]</scope>
    <source>
        <strain evidence="4 5">NBRC 13850</strain>
    </source>
</reference>
<accession>A0A401YE82</accession>
<gene>
    <name evidence="4" type="primary">lktA</name>
    <name evidence="4" type="ORF">EHYA_00548</name>
</gene>
<dbReference type="PROSITE" id="PS00330">
    <property type="entry name" value="HEMOLYSIN_CALCIUM"/>
    <property type="match status" value="3"/>
</dbReference>
<protein>
    <submittedName>
        <fullName evidence="4">Leukotoxin</fullName>
    </submittedName>
</protein>
<evidence type="ECO:0000256" key="3">
    <source>
        <dbReference type="SAM" id="SignalP"/>
    </source>
</evidence>
<proteinExistence type="predicted"/>
<dbReference type="GO" id="GO:0005509">
    <property type="term" value="F:calcium ion binding"/>
    <property type="evidence" value="ECO:0007669"/>
    <property type="project" value="InterPro"/>
</dbReference>
<feature type="chain" id="PRO_5038907584" evidence="3">
    <location>
        <begin position="24"/>
        <end position="309"/>
    </location>
</feature>
<organism evidence="4 5">
    <name type="scientific">Embleya hyalina</name>
    <dbReference type="NCBI Taxonomy" id="516124"/>
    <lineage>
        <taxon>Bacteria</taxon>
        <taxon>Bacillati</taxon>
        <taxon>Actinomycetota</taxon>
        <taxon>Actinomycetes</taxon>
        <taxon>Kitasatosporales</taxon>
        <taxon>Streptomycetaceae</taxon>
        <taxon>Embleya</taxon>
    </lineage>
</organism>
<dbReference type="SUPFAM" id="SSF51120">
    <property type="entry name" value="beta-Roll"/>
    <property type="match status" value="1"/>
</dbReference>
<dbReference type="InterPro" id="IPR011049">
    <property type="entry name" value="Serralysin-like_metalloprot_C"/>
</dbReference>
<dbReference type="PRINTS" id="PR00313">
    <property type="entry name" value="CABNDNGRPT"/>
</dbReference>
<dbReference type="Proteomes" id="UP000286931">
    <property type="component" value="Unassembled WGS sequence"/>
</dbReference>
<evidence type="ECO:0000313" key="4">
    <source>
        <dbReference type="EMBL" id="GCD92905.1"/>
    </source>
</evidence>
<keyword evidence="2" id="KW-0964">Secreted</keyword>
<dbReference type="PANTHER" id="PTHR38340:SF1">
    <property type="entry name" value="S-LAYER PROTEIN"/>
    <property type="match status" value="1"/>
</dbReference>
<evidence type="ECO:0000313" key="5">
    <source>
        <dbReference type="Proteomes" id="UP000286931"/>
    </source>
</evidence>
<evidence type="ECO:0000256" key="2">
    <source>
        <dbReference type="ARBA" id="ARBA00022525"/>
    </source>
</evidence>
<comment type="caution">
    <text evidence="4">The sequence shown here is derived from an EMBL/GenBank/DDBJ whole genome shotgun (WGS) entry which is preliminary data.</text>
</comment>
<keyword evidence="5" id="KW-1185">Reference proteome</keyword>
<sequence length="309" mass="30751">MSGRRWFARIATAWLMVVGAVTGAGLATTAVSAPASASVAPTTVYVDGSVVYVVGAPGLSSNILVQYDHFYETNTIPAWSVHDPAGGVAVGPGCTRDVTHFVLCPNVSRAVIDGGDGDDRITVSDQLGGVSCVLHGGSGNDTLSPDPCRVDGGPGDDTIDLYAGTTALGGDGNDTFVVHGGTYDISGGTGRDVVNYGSETAAVSVTLDGIADDGPVGHRNGNIRPDVEDLRGGTGNDAFAAYGAVENTFRGGDGDDLLIGGPGNDTLDGGFGNDTLKGGAGVDTLVGGPGVDICDAGADGGKVSDDCEA</sequence>
<dbReference type="EMBL" id="BIFH01000013">
    <property type="protein sequence ID" value="GCD92905.1"/>
    <property type="molecule type" value="Genomic_DNA"/>
</dbReference>
<keyword evidence="3" id="KW-0732">Signal</keyword>
<dbReference type="GO" id="GO:0005576">
    <property type="term" value="C:extracellular region"/>
    <property type="evidence" value="ECO:0007669"/>
    <property type="project" value="UniProtKB-SubCell"/>
</dbReference>
<dbReference type="Gene3D" id="2.150.10.10">
    <property type="entry name" value="Serralysin-like metalloprotease, C-terminal"/>
    <property type="match status" value="2"/>
</dbReference>
<dbReference type="AlphaFoldDB" id="A0A401YE82"/>
<evidence type="ECO:0000256" key="1">
    <source>
        <dbReference type="ARBA" id="ARBA00004613"/>
    </source>
</evidence>
<name>A0A401YE82_9ACTN</name>